<evidence type="ECO:0000259" key="7">
    <source>
        <dbReference type="PROSITE" id="PS51000"/>
    </source>
</evidence>
<evidence type="ECO:0000256" key="2">
    <source>
        <dbReference type="ARBA" id="ARBA00022491"/>
    </source>
</evidence>
<organism evidence="8 9">
    <name type="scientific">Umezawaea tangerina</name>
    <dbReference type="NCBI Taxonomy" id="84725"/>
    <lineage>
        <taxon>Bacteria</taxon>
        <taxon>Bacillati</taxon>
        <taxon>Actinomycetota</taxon>
        <taxon>Actinomycetes</taxon>
        <taxon>Pseudonocardiales</taxon>
        <taxon>Pseudonocardiaceae</taxon>
        <taxon>Umezawaea</taxon>
    </lineage>
</organism>
<gene>
    <name evidence="8" type="ORF">CLV43_11313</name>
</gene>
<feature type="domain" description="HTH deoR-type" evidence="7">
    <location>
        <begin position="5"/>
        <end position="60"/>
    </location>
</feature>
<dbReference type="Pfam" id="PF08220">
    <property type="entry name" value="HTH_DeoR"/>
    <property type="match status" value="1"/>
</dbReference>
<dbReference type="GO" id="GO:0003700">
    <property type="term" value="F:DNA-binding transcription factor activity"/>
    <property type="evidence" value="ECO:0007669"/>
    <property type="project" value="InterPro"/>
</dbReference>
<dbReference type="RefSeq" id="WP_106193087.1">
    <property type="nucleotide sequence ID" value="NZ_PVTF01000013.1"/>
</dbReference>
<dbReference type="SMART" id="SM00420">
    <property type="entry name" value="HTH_DEOR"/>
    <property type="match status" value="1"/>
</dbReference>
<dbReference type="GO" id="GO:0043565">
    <property type="term" value="F:sequence-specific DNA binding"/>
    <property type="evidence" value="ECO:0007669"/>
    <property type="project" value="InterPro"/>
</dbReference>
<keyword evidence="9" id="KW-1185">Reference proteome</keyword>
<dbReference type="SMART" id="SM01134">
    <property type="entry name" value="DeoRC"/>
    <property type="match status" value="1"/>
</dbReference>
<dbReference type="InterPro" id="IPR037171">
    <property type="entry name" value="NagB/RpiA_transferase-like"/>
</dbReference>
<keyword evidence="5" id="KW-0804">Transcription</keyword>
<dbReference type="Gene3D" id="3.40.50.1360">
    <property type="match status" value="1"/>
</dbReference>
<dbReference type="Proteomes" id="UP000239494">
    <property type="component" value="Unassembled WGS sequence"/>
</dbReference>
<proteinExistence type="predicted"/>
<evidence type="ECO:0000313" key="9">
    <source>
        <dbReference type="Proteomes" id="UP000239494"/>
    </source>
</evidence>
<dbReference type="InterPro" id="IPR036388">
    <property type="entry name" value="WH-like_DNA-bd_sf"/>
</dbReference>
<protein>
    <recommendedName>
        <fullName evidence="1">Lactose phosphotransferase system repressor</fullName>
    </recommendedName>
</protein>
<dbReference type="InterPro" id="IPR050313">
    <property type="entry name" value="Carb_Metab_HTH_regulators"/>
</dbReference>
<accession>A0A2T0SQA5</accession>
<dbReference type="SUPFAM" id="SSF100950">
    <property type="entry name" value="NagB/RpiA/CoA transferase-like"/>
    <property type="match status" value="1"/>
</dbReference>
<dbReference type="SUPFAM" id="SSF46785">
    <property type="entry name" value="Winged helix' DNA-binding domain"/>
    <property type="match status" value="1"/>
</dbReference>
<keyword evidence="2" id="KW-0678">Repressor</keyword>
<dbReference type="OrthoDB" id="7688673at2"/>
<reference evidence="8 9" key="1">
    <citation type="submission" date="2018-03" db="EMBL/GenBank/DDBJ databases">
        <title>Genomic Encyclopedia of Archaeal and Bacterial Type Strains, Phase II (KMG-II): from individual species to whole genera.</title>
        <authorList>
            <person name="Goeker M."/>
        </authorList>
    </citation>
    <scope>NUCLEOTIDE SEQUENCE [LARGE SCALE GENOMIC DNA]</scope>
    <source>
        <strain evidence="8 9">DSM 44720</strain>
    </source>
</reference>
<dbReference type="InterPro" id="IPR000485">
    <property type="entry name" value="AsnC-type_HTH_dom"/>
</dbReference>
<dbReference type="EMBL" id="PVTF01000013">
    <property type="protein sequence ID" value="PRY35586.1"/>
    <property type="molecule type" value="Genomic_DNA"/>
</dbReference>
<dbReference type="PRINTS" id="PR00037">
    <property type="entry name" value="HTHLACR"/>
</dbReference>
<dbReference type="PRINTS" id="PR00033">
    <property type="entry name" value="HTHASNC"/>
</dbReference>
<evidence type="ECO:0000313" key="8">
    <source>
        <dbReference type="EMBL" id="PRY35586.1"/>
    </source>
</evidence>
<dbReference type="PANTHER" id="PTHR30363:SF4">
    <property type="entry name" value="GLYCEROL-3-PHOSPHATE REGULON REPRESSOR"/>
    <property type="match status" value="1"/>
</dbReference>
<dbReference type="InterPro" id="IPR018356">
    <property type="entry name" value="Tscrpt_reg_HTH_DeoR_CS"/>
</dbReference>
<comment type="caution">
    <text evidence="8">The sequence shown here is derived from an EMBL/GenBank/DDBJ whole genome shotgun (WGS) entry which is preliminary data.</text>
</comment>
<keyword evidence="3" id="KW-0805">Transcription regulation</keyword>
<dbReference type="InterPro" id="IPR014036">
    <property type="entry name" value="DeoR-like_C"/>
</dbReference>
<dbReference type="PROSITE" id="PS51000">
    <property type="entry name" value="HTH_DEOR_2"/>
    <property type="match status" value="1"/>
</dbReference>
<dbReference type="AlphaFoldDB" id="A0A2T0SQA5"/>
<dbReference type="InterPro" id="IPR036390">
    <property type="entry name" value="WH_DNA-bd_sf"/>
</dbReference>
<dbReference type="Pfam" id="PF00455">
    <property type="entry name" value="DeoRC"/>
    <property type="match status" value="1"/>
</dbReference>
<name>A0A2T0SQA5_9PSEU</name>
<comment type="function">
    <text evidence="6">Repressor of the lactose catabolism operon. Galactose-6-phosphate is the inducer.</text>
</comment>
<dbReference type="Gene3D" id="1.10.10.10">
    <property type="entry name" value="Winged helix-like DNA-binding domain superfamily/Winged helix DNA-binding domain"/>
    <property type="match status" value="1"/>
</dbReference>
<dbReference type="PROSITE" id="PS00894">
    <property type="entry name" value="HTH_DEOR_1"/>
    <property type="match status" value="1"/>
</dbReference>
<sequence length="253" mass="27100">MKSFAEERQNRVLAELRDHGRVEVTELAAQLSVSEDTVRRDLKRLAEAGYLQKTHGGAVALDAAHLPWSTRADVRTAAKSAIGKTAASLITPGQSLFLDAGSTVLSVARQLTARPLTIMTNSLDIAALFTADDTITLSLTGGDWNPDSRHLTGPTALHTITTRRADWAVLGACATHPQAGITSTTPQDAQLKTQMSHSALRTMVVADRTKQNTIAPHLVLSPTEVDVLVTDDEHAATQWQEIGVEVLLTATAN</sequence>
<dbReference type="InterPro" id="IPR001034">
    <property type="entry name" value="DeoR_HTH"/>
</dbReference>
<keyword evidence="4" id="KW-0238">DNA-binding</keyword>
<evidence type="ECO:0000256" key="5">
    <source>
        <dbReference type="ARBA" id="ARBA00023163"/>
    </source>
</evidence>
<dbReference type="PANTHER" id="PTHR30363">
    <property type="entry name" value="HTH-TYPE TRANSCRIPTIONAL REGULATOR SRLR-RELATED"/>
    <property type="match status" value="1"/>
</dbReference>
<evidence type="ECO:0000256" key="1">
    <source>
        <dbReference type="ARBA" id="ARBA00021390"/>
    </source>
</evidence>
<evidence type="ECO:0000256" key="4">
    <source>
        <dbReference type="ARBA" id="ARBA00023125"/>
    </source>
</evidence>
<evidence type="ECO:0000256" key="3">
    <source>
        <dbReference type="ARBA" id="ARBA00023015"/>
    </source>
</evidence>
<evidence type="ECO:0000256" key="6">
    <source>
        <dbReference type="ARBA" id="ARBA00024937"/>
    </source>
</evidence>